<evidence type="ECO:0000313" key="2">
    <source>
        <dbReference type="EMBL" id="KAL0103023.1"/>
    </source>
</evidence>
<feature type="region of interest" description="Disordered" evidence="1">
    <location>
        <begin position="116"/>
        <end position="141"/>
    </location>
</feature>
<protein>
    <submittedName>
        <fullName evidence="2">Uncharacterized protein</fullName>
    </submittedName>
</protein>
<comment type="caution">
    <text evidence="2">The sequence shown here is derived from an EMBL/GenBank/DDBJ whole genome shotgun (WGS) entry which is preliminary data.</text>
</comment>
<sequence length="296" mass="31145">MTEAGLLWARGCDTVRPAAAATAAAAAIALAVPFAPPPPPPLPPPPALPEPAAPAALALPLPPPPAPLGAPPFGVAATATPNAESAEFSRECEIDGLLLPVDGGLKKDAILDHARTARRPRHSLSSFSPVAPAAPPRPPRAVPRRRVLVAPSRPDLVPRPCLPSSSVLSTTVSFPQNHRRPLPPVRAAVERNDRMNAVLAAVTATIVVSSRSTSERRSFRFLFVDLHSTPATPSAHVQALVPLPRSPSYGWPAPLETARLAPLVDPTSPAYRGSPYLRGLVTSARAQETRPERKKE</sequence>
<evidence type="ECO:0000256" key="1">
    <source>
        <dbReference type="SAM" id="MobiDB-lite"/>
    </source>
</evidence>
<dbReference type="Proteomes" id="UP001430953">
    <property type="component" value="Unassembled WGS sequence"/>
</dbReference>
<feature type="compositionally biased region" description="Pro residues" evidence="1">
    <location>
        <begin position="36"/>
        <end position="52"/>
    </location>
</feature>
<name>A0AAW2EI46_9HYME</name>
<dbReference type="AlphaFoldDB" id="A0AAW2EI46"/>
<gene>
    <name evidence="2" type="ORF">PUN28_018373</name>
</gene>
<evidence type="ECO:0000313" key="3">
    <source>
        <dbReference type="Proteomes" id="UP001430953"/>
    </source>
</evidence>
<proteinExistence type="predicted"/>
<feature type="region of interest" description="Disordered" evidence="1">
    <location>
        <begin position="36"/>
        <end position="60"/>
    </location>
</feature>
<dbReference type="EMBL" id="JADYXP020000022">
    <property type="protein sequence ID" value="KAL0103023.1"/>
    <property type="molecule type" value="Genomic_DNA"/>
</dbReference>
<reference evidence="2 3" key="1">
    <citation type="submission" date="2023-03" db="EMBL/GenBank/DDBJ databases">
        <title>High recombination rates correlate with genetic variation in Cardiocondyla obscurior ants.</title>
        <authorList>
            <person name="Errbii M."/>
        </authorList>
    </citation>
    <scope>NUCLEOTIDE SEQUENCE [LARGE SCALE GENOMIC DNA]</scope>
    <source>
        <strain evidence="2">Alpha-2009</strain>
        <tissue evidence="2">Whole body</tissue>
    </source>
</reference>
<accession>A0AAW2EI46</accession>
<feature type="compositionally biased region" description="Pro residues" evidence="1">
    <location>
        <begin position="132"/>
        <end position="141"/>
    </location>
</feature>
<keyword evidence="3" id="KW-1185">Reference proteome</keyword>
<organism evidence="2 3">
    <name type="scientific">Cardiocondyla obscurior</name>
    <dbReference type="NCBI Taxonomy" id="286306"/>
    <lineage>
        <taxon>Eukaryota</taxon>
        <taxon>Metazoa</taxon>
        <taxon>Ecdysozoa</taxon>
        <taxon>Arthropoda</taxon>
        <taxon>Hexapoda</taxon>
        <taxon>Insecta</taxon>
        <taxon>Pterygota</taxon>
        <taxon>Neoptera</taxon>
        <taxon>Endopterygota</taxon>
        <taxon>Hymenoptera</taxon>
        <taxon>Apocrita</taxon>
        <taxon>Aculeata</taxon>
        <taxon>Formicoidea</taxon>
        <taxon>Formicidae</taxon>
        <taxon>Myrmicinae</taxon>
        <taxon>Cardiocondyla</taxon>
    </lineage>
</organism>